<reference evidence="11 12" key="1">
    <citation type="submission" date="2016-10" db="EMBL/GenBank/DDBJ databases">
        <authorList>
            <person name="Varghese N."/>
            <person name="Submissions S."/>
        </authorList>
    </citation>
    <scope>NUCLEOTIDE SEQUENCE [LARGE SCALE GENOMIC DNA]</scope>
    <source>
        <strain evidence="11 12">CBMB27</strain>
    </source>
</reference>
<evidence type="ECO:0000313" key="12">
    <source>
        <dbReference type="Proteomes" id="UP000199140"/>
    </source>
</evidence>
<evidence type="ECO:0000259" key="7">
    <source>
        <dbReference type="PROSITE" id="PS01033"/>
    </source>
</evidence>
<dbReference type="InterPro" id="IPR000727">
    <property type="entry name" value="T_SNARE_dom"/>
</dbReference>
<evidence type="ECO:0000313" key="11">
    <source>
        <dbReference type="EMBL" id="SFH46689.1"/>
    </source>
</evidence>
<gene>
    <name evidence="11" type="ORF">SAMN05192567_12640</name>
</gene>
<dbReference type="PROSITE" id="PS50885">
    <property type="entry name" value="HAMP"/>
    <property type="match status" value="1"/>
</dbReference>
<dbReference type="InterPro" id="IPR000971">
    <property type="entry name" value="Globin"/>
</dbReference>
<comment type="subcellular location">
    <subcellularLocation>
        <location evidence="1">Cell inner membrane</location>
        <topology evidence="1">Multi-pass membrane protein</topology>
    </subcellularLocation>
</comment>
<keyword evidence="6" id="KW-0812">Transmembrane</keyword>
<feature type="domain" description="HAMP" evidence="10">
    <location>
        <begin position="348"/>
        <end position="401"/>
    </location>
</feature>
<dbReference type="SMART" id="SM00304">
    <property type="entry name" value="HAMP"/>
    <property type="match status" value="1"/>
</dbReference>
<dbReference type="PANTHER" id="PTHR32089:SF112">
    <property type="entry name" value="LYSOZYME-LIKE PROTEIN-RELATED"/>
    <property type="match status" value="1"/>
</dbReference>
<dbReference type="InterPro" id="IPR003660">
    <property type="entry name" value="HAMP_dom"/>
</dbReference>
<evidence type="ECO:0000259" key="8">
    <source>
        <dbReference type="PROSITE" id="PS50111"/>
    </source>
</evidence>
<comment type="similarity">
    <text evidence="4">Belongs to the methyl-accepting chemotaxis (MCP) protein family.</text>
</comment>
<keyword evidence="6" id="KW-0472">Membrane</keyword>
<dbReference type="GO" id="GO:0007165">
    <property type="term" value="P:signal transduction"/>
    <property type="evidence" value="ECO:0007669"/>
    <property type="project" value="UniProtKB-KW"/>
</dbReference>
<dbReference type="Proteomes" id="UP000199140">
    <property type="component" value="Unassembled WGS sequence"/>
</dbReference>
<dbReference type="AlphaFoldDB" id="A0AAE8HW61"/>
<dbReference type="InterPro" id="IPR012292">
    <property type="entry name" value="Globin/Proto"/>
</dbReference>
<proteinExistence type="inferred from homology"/>
<organism evidence="11 12">
    <name type="scientific">Methylobacterium phyllosphaerae</name>
    <dbReference type="NCBI Taxonomy" id="418223"/>
    <lineage>
        <taxon>Bacteria</taxon>
        <taxon>Pseudomonadati</taxon>
        <taxon>Pseudomonadota</taxon>
        <taxon>Alphaproteobacteria</taxon>
        <taxon>Hyphomicrobiales</taxon>
        <taxon>Methylobacteriaceae</taxon>
        <taxon>Methylobacterium</taxon>
    </lineage>
</organism>
<dbReference type="Gene3D" id="1.10.490.10">
    <property type="entry name" value="Globins"/>
    <property type="match status" value="1"/>
</dbReference>
<dbReference type="PROSITE" id="PS50192">
    <property type="entry name" value="T_SNARE"/>
    <property type="match status" value="1"/>
</dbReference>
<evidence type="ECO:0000256" key="3">
    <source>
        <dbReference type="ARBA" id="ARBA00023224"/>
    </source>
</evidence>
<dbReference type="SUPFAM" id="SSF46458">
    <property type="entry name" value="Globin-like"/>
    <property type="match status" value="1"/>
</dbReference>
<protein>
    <submittedName>
        <fullName evidence="11">Methyl-accepting chemotaxis protein</fullName>
    </submittedName>
</protein>
<dbReference type="GO" id="GO:0005886">
    <property type="term" value="C:plasma membrane"/>
    <property type="evidence" value="ECO:0007669"/>
    <property type="project" value="UniProtKB-SubCell"/>
</dbReference>
<keyword evidence="2" id="KW-0997">Cell inner membrane</keyword>
<comment type="caution">
    <text evidence="11">The sequence shown here is derived from an EMBL/GenBank/DDBJ whole genome shotgun (WGS) entry which is preliminary data.</text>
</comment>
<dbReference type="PROSITE" id="PS01033">
    <property type="entry name" value="GLOBIN"/>
    <property type="match status" value="1"/>
</dbReference>
<dbReference type="SUPFAM" id="SSF58104">
    <property type="entry name" value="Methyl-accepting chemotaxis protein (MCP) signaling domain"/>
    <property type="match status" value="1"/>
</dbReference>
<dbReference type="InterPro" id="IPR004089">
    <property type="entry name" value="MCPsignal_dom"/>
</dbReference>
<dbReference type="Pfam" id="PF00672">
    <property type="entry name" value="HAMP"/>
    <property type="match status" value="1"/>
</dbReference>
<evidence type="ECO:0000259" key="9">
    <source>
        <dbReference type="PROSITE" id="PS50192"/>
    </source>
</evidence>
<dbReference type="CDD" id="cd12131">
    <property type="entry name" value="HGbI-like"/>
    <property type="match status" value="1"/>
</dbReference>
<feature type="transmembrane region" description="Helical" evidence="6">
    <location>
        <begin position="329"/>
        <end position="351"/>
    </location>
</feature>
<sequence length="838" mass="88129">MNLLGKFSIRAMMLTIIIVMAVMLLGYSGDNLVSAHLTAQQAREAVSLSRASRHLLKTILPVRLERGSSLTLGGEDVADNDSLAAIATNREAMITNLKVVLDLLRDQNVPAVTATLNRLHAAQEAVNALRPRVDAALRVPKAQRDPTLLPMVLTAFQELLDALTATTDAVDAAIPRSDAILQRYLVLKRSAWTTRVAIGNVALRVQTSLAAGTSWSLPETVAAAEERAQVRTAWLNTSEAAADLSETARAAFEKAKHNNFEGEAAAGAKTIFDALSQQRPAPYTFQQVRRRNTAEQMTIVNLADSALDEMVARAETLSDLARHGVLRNAAALLAAALLVVLGLIALVGGVLRPLRIVAGAMRSLTTGETTVDLPVAAYRNEFAPIMAAVQAFRDNLTRTRELEVEAERARLDADDQRRESLRQMAQRFEQAVGGMIGQVGTSASALQVTAQTMTATATQTAGQSATVAAAAERASKNVNTVAVAAEELGASVQEIGRQADGSAELAQVAAAEADRTAARVRELSSAVDKIGDVVGLISSIAEQTNLLALNATIEAARAGTAGRGFAVVASEVKALAEQTAKATAEISGQIAAVQASTGQAVEAIGAITARIQEINGVATSIAAAVEEQGAATQEIVRNVGQAAVGTGEVTSNITGVAQAAESTGQAASQVLDAASVLSNQSEHLTAEVGRFLASVRVSYAVSAAQVRLVQDSFAKVQSLGDTASDLFYGRLFETAPQVRSLFPNDMSAQKRKLMAMLALTVANLDKPEALVATVRDLGDRHVGYGALQAHYEPVGAALLWTLEQGLGSDFTPEIRQAWSETYRVITGLMTMAGTAKAA</sequence>
<evidence type="ECO:0000256" key="1">
    <source>
        <dbReference type="ARBA" id="ARBA00004429"/>
    </source>
</evidence>
<dbReference type="Gene3D" id="1.10.287.950">
    <property type="entry name" value="Methyl-accepting chemotaxis protein"/>
    <property type="match status" value="1"/>
</dbReference>
<keyword evidence="3 5" id="KW-0807">Transducer</keyword>
<feature type="domain" description="T-SNARE coiled-coil homology" evidence="9">
    <location>
        <begin position="594"/>
        <end position="656"/>
    </location>
</feature>
<dbReference type="SMART" id="SM00283">
    <property type="entry name" value="MA"/>
    <property type="match status" value="1"/>
</dbReference>
<feature type="domain" description="Globin" evidence="7">
    <location>
        <begin position="700"/>
        <end position="834"/>
    </location>
</feature>
<evidence type="ECO:0000256" key="2">
    <source>
        <dbReference type="ARBA" id="ARBA00022519"/>
    </source>
</evidence>
<evidence type="ECO:0000256" key="5">
    <source>
        <dbReference type="PROSITE-ProRule" id="PRU00284"/>
    </source>
</evidence>
<dbReference type="EMBL" id="FOPK01000026">
    <property type="protein sequence ID" value="SFH46689.1"/>
    <property type="molecule type" value="Genomic_DNA"/>
</dbReference>
<accession>A0AAE8HW61</accession>
<name>A0AAE8HW61_9HYPH</name>
<keyword evidence="6" id="KW-1133">Transmembrane helix</keyword>
<dbReference type="Pfam" id="PF00015">
    <property type="entry name" value="MCPsignal"/>
    <property type="match status" value="1"/>
</dbReference>
<dbReference type="PANTHER" id="PTHR32089">
    <property type="entry name" value="METHYL-ACCEPTING CHEMOTAXIS PROTEIN MCPB"/>
    <property type="match status" value="1"/>
</dbReference>
<evidence type="ECO:0000256" key="4">
    <source>
        <dbReference type="ARBA" id="ARBA00029447"/>
    </source>
</evidence>
<dbReference type="Pfam" id="PF00042">
    <property type="entry name" value="Globin"/>
    <property type="match status" value="1"/>
</dbReference>
<dbReference type="PROSITE" id="PS50111">
    <property type="entry name" value="CHEMOTAXIS_TRANSDUC_2"/>
    <property type="match status" value="1"/>
</dbReference>
<evidence type="ECO:0000259" key="10">
    <source>
        <dbReference type="PROSITE" id="PS50885"/>
    </source>
</evidence>
<dbReference type="GO" id="GO:0020037">
    <property type="term" value="F:heme binding"/>
    <property type="evidence" value="ECO:0007669"/>
    <property type="project" value="InterPro"/>
</dbReference>
<dbReference type="InterPro" id="IPR009050">
    <property type="entry name" value="Globin-like_sf"/>
</dbReference>
<dbReference type="GO" id="GO:0019825">
    <property type="term" value="F:oxygen binding"/>
    <property type="evidence" value="ECO:0007669"/>
    <property type="project" value="InterPro"/>
</dbReference>
<keyword evidence="2" id="KW-1003">Cell membrane</keyword>
<feature type="domain" description="Methyl-accepting transducer" evidence="8">
    <location>
        <begin position="442"/>
        <end position="678"/>
    </location>
</feature>
<dbReference type="Gene3D" id="6.10.340.10">
    <property type="match status" value="1"/>
</dbReference>
<evidence type="ECO:0000256" key="6">
    <source>
        <dbReference type="SAM" id="Phobius"/>
    </source>
</evidence>